<dbReference type="EMBL" id="MT141660">
    <property type="protein sequence ID" value="QJA68907.1"/>
    <property type="molecule type" value="Genomic_DNA"/>
</dbReference>
<name>A0A6M3JJ92_9ZZZZ</name>
<dbReference type="AlphaFoldDB" id="A0A6M3JJ92"/>
<accession>A0A6M3JJ92</accession>
<protein>
    <submittedName>
        <fullName evidence="1">Uncharacterized protein</fullName>
    </submittedName>
</protein>
<reference evidence="1" key="1">
    <citation type="submission" date="2020-03" db="EMBL/GenBank/DDBJ databases">
        <title>The deep terrestrial virosphere.</title>
        <authorList>
            <person name="Holmfeldt K."/>
            <person name="Nilsson E."/>
            <person name="Simone D."/>
            <person name="Lopez-Fernandez M."/>
            <person name="Wu X."/>
            <person name="de Brujin I."/>
            <person name="Lundin D."/>
            <person name="Andersson A."/>
            <person name="Bertilsson S."/>
            <person name="Dopson M."/>
        </authorList>
    </citation>
    <scope>NUCLEOTIDE SEQUENCE</scope>
    <source>
        <strain evidence="1">MM415A05475</strain>
    </source>
</reference>
<organism evidence="1">
    <name type="scientific">viral metagenome</name>
    <dbReference type="NCBI Taxonomy" id="1070528"/>
    <lineage>
        <taxon>unclassified sequences</taxon>
        <taxon>metagenomes</taxon>
        <taxon>organismal metagenomes</taxon>
    </lineage>
</organism>
<proteinExistence type="predicted"/>
<gene>
    <name evidence="1" type="ORF">MM415A05475_0002</name>
</gene>
<evidence type="ECO:0000313" key="1">
    <source>
        <dbReference type="EMBL" id="QJA68907.1"/>
    </source>
</evidence>
<sequence>MQPTDEQIEELLEQKWIGLPCDKCGKTLTIEITDIIEEAKKQERGRIISWIVNHSVRMTLEGTTVMLVFGREEDWQAIGG</sequence>